<feature type="region of interest" description="Disordered" evidence="2">
    <location>
        <begin position="183"/>
        <end position="213"/>
    </location>
</feature>
<dbReference type="AlphaFoldDB" id="A0AAN9AR14"/>
<evidence type="ECO:0000313" key="4">
    <source>
        <dbReference type="Proteomes" id="UP001374579"/>
    </source>
</evidence>
<dbReference type="PANTHER" id="PTHR32289">
    <property type="entry name" value="PROTEIN FAM167A"/>
    <property type="match status" value="1"/>
</dbReference>
<dbReference type="EMBL" id="JBAMIC010000022">
    <property type="protein sequence ID" value="KAK7091437.1"/>
    <property type="molecule type" value="Genomic_DNA"/>
</dbReference>
<feature type="region of interest" description="Disordered" evidence="2">
    <location>
        <begin position="1"/>
        <end position="77"/>
    </location>
</feature>
<reference evidence="3 4" key="1">
    <citation type="submission" date="2024-02" db="EMBL/GenBank/DDBJ databases">
        <title>Chromosome-scale genome assembly of the rough periwinkle Littorina saxatilis.</title>
        <authorList>
            <person name="De Jode A."/>
            <person name="Faria R."/>
            <person name="Formenti G."/>
            <person name="Sims Y."/>
            <person name="Smith T.P."/>
            <person name="Tracey A."/>
            <person name="Wood J.M.D."/>
            <person name="Zagrodzka Z.B."/>
            <person name="Johannesson K."/>
            <person name="Butlin R.K."/>
            <person name="Leder E.H."/>
        </authorList>
    </citation>
    <scope>NUCLEOTIDE SEQUENCE [LARGE SCALE GENOMIC DNA]</scope>
    <source>
        <strain evidence="3">Snail1</strain>
        <tissue evidence="3">Muscle</tissue>
    </source>
</reference>
<dbReference type="Proteomes" id="UP001374579">
    <property type="component" value="Unassembled WGS sequence"/>
</dbReference>
<comment type="caution">
    <text evidence="3">The sequence shown here is derived from an EMBL/GenBank/DDBJ whole genome shotgun (WGS) entry which is preliminary data.</text>
</comment>
<comment type="similarity">
    <text evidence="1">Belongs to the FAM167 (SEC) family.</text>
</comment>
<feature type="region of interest" description="Disordered" evidence="2">
    <location>
        <begin position="228"/>
        <end position="252"/>
    </location>
</feature>
<dbReference type="Pfam" id="PF11652">
    <property type="entry name" value="FAM167"/>
    <property type="match status" value="1"/>
</dbReference>
<gene>
    <name evidence="3" type="ORF">V1264_009117</name>
</gene>
<evidence type="ECO:0000313" key="3">
    <source>
        <dbReference type="EMBL" id="KAK7091437.1"/>
    </source>
</evidence>
<proteinExistence type="inferred from homology"/>
<feature type="compositionally biased region" description="Polar residues" evidence="2">
    <location>
        <begin position="235"/>
        <end position="249"/>
    </location>
</feature>
<feature type="compositionally biased region" description="Basic and acidic residues" evidence="2">
    <location>
        <begin position="43"/>
        <end position="53"/>
    </location>
</feature>
<sequence>MLNLQLHGVMGGRNDYSPDTNRRKRPLSIIEENADDEAGPGERPGRKREDSAQKIHAPNAIADETRDGGVTPVRSKTRRKAVVLRPFPSPSPLPNGLNAVGPMVAQHSNHGLVGSDGYFLAGLEETGVTVTGQTGPYAAGLSTDNRTVIGLGPGQAESYASSTDNRTAASVIVVNQGSGDAVAVGQSPLQSGATGAPQTQENHDTGSSGGVKDTDSQLVLACKRPGSLQWKAHSHNSNAESQSPGSPSSLRHHNLSEMRHVVVESRGSDAESGTEEDLTRLKTTADKLNLKTRRQSYLTWRAQYLDKPRDLPTVKVVTGGDVPLTRERIERVDSDLKWIRNELTDLKRQDQTLARQLMGIRHKLSQLRLASSCEAHQDLLDEATDQMEELRELSRFADFPPEMLGYSPFRQVGVTKMNLNSRRFSTC</sequence>
<dbReference type="InterPro" id="IPR051771">
    <property type="entry name" value="FAM167_domain"/>
</dbReference>
<feature type="compositionally biased region" description="Polar residues" evidence="2">
    <location>
        <begin position="187"/>
        <end position="200"/>
    </location>
</feature>
<keyword evidence="4" id="KW-1185">Reference proteome</keyword>
<dbReference type="PANTHER" id="PTHR32289:SF1">
    <property type="entry name" value="PROTEIN FAM167A-LIKE"/>
    <property type="match status" value="1"/>
</dbReference>
<evidence type="ECO:0000256" key="1">
    <source>
        <dbReference type="ARBA" id="ARBA00005489"/>
    </source>
</evidence>
<dbReference type="InterPro" id="IPR024280">
    <property type="entry name" value="FAM167"/>
</dbReference>
<organism evidence="3 4">
    <name type="scientific">Littorina saxatilis</name>
    <dbReference type="NCBI Taxonomy" id="31220"/>
    <lineage>
        <taxon>Eukaryota</taxon>
        <taxon>Metazoa</taxon>
        <taxon>Spiralia</taxon>
        <taxon>Lophotrochozoa</taxon>
        <taxon>Mollusca</taxon>
        <taxon>Gastropoda</taxon>
        <taxon>Caenogastropoda</taxon>
        <taxon>Littorinimorpha</taxon>
        <taxon>Littorinoidea</taxon>
        <taxon>Littorinidae</taxon>
        <taxon>Littorina</taxon>
    </lineage>
</organism>
<evidence type="ECO:0000256" key="2">
    <source>
        <dbReference type="SAM" id="MobiDB-lite"/>
    </source>
</evidence>
<name>A0AAN9AR14_9CAEN</name>
<protein>
    <submittedName>
        <fullName evidence="3">Uncharacterized protein</fullName>
    </submittedName>
</protein>
<accession>A0AAN9AR14</accession>